<feature type="domain" description="Right handed beta helix" evidence="1">
    <location>
        <begin position="337"/>
        <end position="487"/>
    </location>
</feature>
<sequence>MNKNKLNYKSEYNLNYQLGYKLNYKLNYQLSYKLSYKLSILILFALCLFALTISSASAEPVIININSTGTLNHSIDSIGDGSEGIIKLADGTYKGLGNVNLSFNNKNITIIGNSKDKAIIDGEYSTGKLNWLFNVGSGGSLALINVTIKGFTSSGATSSDAAIKNQGDNFYISGLTVKESYPQKGAANPDKPALIWNSGNNFLMEDSLIISPGIFEGPARTIYNEGLHGTIDNLTMYNPNRYGIDNIGNYFTLKNSFFTETNPFATSSMVCCPIQSDANHTLFANITVSNFPCCPIAFDGNNITVSYIKAYNNSEAISMAASNVNILHSLFDGGRDSAISINGGENITIDNCTIKNSKDSGINNAPSASSDRPATNVTVKNCVFESSSRAIKNAGDDFKVLNSNFTKNTGDYGAGIYNKAKNFLVDGCIFTANIADNGGAIYQDENGTMSIKNSKFINNKADYGSAIFLQKSEMNTSKSEFINNIIYKGSDSTYNEDSNAYSTNLNIISTNQAANGGKITIKVKSTGINGVIVKSQIITLKIGSKTISGKTDSNGIATFIYTPTAIGKLSFSSTSNDIKIGSTQYKKSAISSSIANVQLAILKKVSDKTNKKGKIYTRIIQWKNSGNIAGSKVVTIDLKKYKLSKASYEYAKKVSLKKGKLTIKFNLAKRTTGKVVLILKK</sequence>
<dbReference type="EMBL" id="LWMW01000064">
    <property type="protein sequence ID" value="KZX17128.1"/>
    <property type="molecule type" value="Genomic_DNA"/>
</dbReference>
<dbReference type="InterPro" id="IPR012334">
    <property type="entry name" value="Pectin_lyas_fold"/>
</dbReference>
<dbReference type="InterPro" id="IPR039448">
    <property type="entry name" value="Beta_helix"/>
</dbReference>
<evidence type="ECO:0000313" key="2">
    <source>
        <dbReference type="EMBL" id="KZX17128.1"/>
    </source>
</evidence>
<gene>
    <name evidence="2" type="ORF">MBCUT_03600</name>
</gene>
<organism evidence="2 3">
    <name type="scientific">Methanobrevibacter cuticularis</name>
    <dbReference type="NCBI Taxonomy" id="47311"/>
    <lineage>
        <taxon>Archaea</taxon>
        <taxon>Methanobacteriati</taxon>
        <taxon>Methanobacteriota</taxon>
        <taxon>Methanomada group</taxon>
        <taxon>Methanobacteria</taxon>
        <taxon>Methanobacteriales</taxon>
        <taxon>Methanobacteriaceae</taxon>
        <taxon>Methanobrevibacter</taxon>
    </lineage>
</organism>
<comment type="caution">
    <text evidence="2">The sequence shown here is derived from an EMBL/GenBank/DDBJ whole genome shotgun (WGS) entry which is preliminary data.</text>
</comment>
<dbReference type="Proteomes" id="UP000077275">
    <property type="component" value="Unassembled WGS sequence"/>
</dbReference>
<dbReference type="InterPro" id="IPR006626">
    <property type="entry name" value="PbH1"/>
</dbReference>
<accession>A0A166EXY7</accession>
<evidence type="ECO:0000259" key="1">
    <source>
        <dbReference type="Pfam" id="PF13229"/>
    </source>
</evidence>
<protein>
    <recommendedName>
        <fullName evidence="1">Right handed beta helix domain-containing protein</fullName>
    </recommendedName>
</protein>
<name>A0A166EXY7_9EURY</name>
<dbReference type="Gene3D" id="2.160.20.10">
    <property type="entry name" value="Single-stranded right-handed beta-helix, Pectin lyase-like"/>
    <property type="match status" value="1"/>
</dbReference>
<dbReference type="SMART" id="SM00710">
    <property type="entry name" value="PbH1"/>
    <property type="match status" value="8"/>
</dbReference>
<dbReference type="SUPFAM" id="SSF51126">
    <property type="entry name" value="Pectin lyase-like"/>
    <property type="match status" value="2"/>
</dbReference>
<dbReference type="InterPro" id="IPR011050">
    <property type="entry name" value="Pectin_lyase_fold/virulence"/>
</dbReference>
<dbReference type="PATRIC" id="fig|47311.3.peg.401"/>
<dbReference type="Pfam" id="PF13229">
    <property type="entry name" value="Beta_helix"/>
    <property type="match status" value="1"/>
</dbReference>
<proteinExistence type="predicted"/>
<evidence type="ECO:0000313" key="3">
    <source>
        <dbReference type="Proteomes" id="UP000077275"/>
    </source>
</evidence>
<dbReference type="STRING" id="47311.MBCUT_03600"/>
<keyword evidence="3" id="KW-1185">Reference proteome</keyword>
<dbReference type="AlphaFoldDB" id="A0A166EXY7"/>
<reference evidence="2 3" key="1">
    <citation type="submission" date="2016-04" db="EMBL/GenBank/DDBJ databases">
        <title>Genome sequence of Methanobrevibacter cuticularis DSM 11139.</title>
        <authorList>
            <person name="Poehlein A."/>
            <person name="Seedorf H."/>
            <person name="Daniel R."/>
        </authorList>
    </citation>
    <scope>NUCLEOTIDE SEQUENCE [LARGE SCALE GENOMIC DNA]</scope>
    <source>
        <strain evidence="2 3">DSM 11139</strain>
    </source>
</reference>